<name>A0A8J6KKF2_MICOH</name>
<dbReference type="EMBL" id="JAATJU010026673">
    <property type="protein sequence ID" value="KAH0501370.1"/>
    <property type="molecule type" value="Genomic_DNA"/>
</dbReference>
<feature type="compositionally biased region" description="Gly residues" evidence="1">
    <location>
        <begin position="101"/>
        <end position="110"/>
    </location>
</feature>
<organism evidence="2 3">
    <name type="scientific">Microtus ochrogaster</name>
    <name type="common">Prairie vole</name>
    <dbReference type="NCBI Taxonomy" id="79684"/>
    <lineage>
        <taxon>Eukaryota</taxon>
        <taxon>Metazoa</taxon>
        <taxon>Chordata</taxon>
        <taxon>Craniata</taxon>
        <taxon>Vertebrata</taxon>
        <taxon>Euteleostomi</taxon>
        <taxon>Mammalia</taxon>
        <taxon>Eutheria</taxon>
        <taxon>Euarchontoglires</taxon>
        <taxon>Glires</taxon>
        <taxon>Rodentia</taxon>
        <taxon>Myomorpha</taxon>
        <taxon>Muroidea</taxon>
        <taxon>Cricetidae</taxon>
        <taxon>Arvicolinae</taxon>
        <taxon>Microtus</taxon>
    </lineage>
</organism>
<dbReference type="AlphaFoldDB" id="A0A8J6KKF2"/>
<feature type="region of interest" description="Disordered" evidence="1">
    <location>
        <begin position="83"/>
        <end position="110"/>
    </location>
</feature>
<reference evidence="2" key="1">
    <citation type="submission" date="2020-03" db="EMBL/GenBank/DDBJ databases">
        <title>Studies in the Genomics of Life Span.</title>
        <authorList>
            <person name="Glass D."/>
        </authorList>
    </citation>
    <scope>NUCLEOTIDE SEQUENCE</scope>
    <source>
        <strain evidence="2">LTLLF</strain>
        <tissue evidence="2">Muscle</tissue>
    </source>
</reference>
<evidence type="ECO:0000313" key="2">
    <source>
        <dbReference type="EMBL" id="KAH0501370.1"/>
    </source>
</evidence>
<protein>
    <submittedName>
        <fullName evidence="2">Serine/threonine-protein phosphatase 2A 55 kDa regulatory subunit B beta isoform</fullName>
    </submittedName>
</protein>
<evidence type="ECO:0000256" key="1">
    <source>
        <dbReference type="SAM" id="MobiDB-lite"/>
    </source>
</evidence>
<sequence>LGPWCSPTGSPAPLSCETGCGVGSWILVCRLLVPTQVSLLSMEEDIDTRKINNSFLRDHSYATEGNASSAAFRRWGRVQVADSCASPSGQAPSGRDSSGLWGWGWGGGSD</sequence>
<feature type="non-terminal residue" evidence="2">
    <location>
        <position position="1"/>
    </location>
</feature>
<evidence type="ECO:0000313" key="3">
    <source>
        <dbReference type="Proteomes" id="UP000710432"/>
    </source>
</evidence>
<proteinExistence type="predicted"/>
<dbReference type="Proteomes" id="UP000710432">
    <property type="component" value="Unassembled WGS sequence"/>
</dbReference>
<accession>A0A8J6KKF2</accession>
<gene>
    <name evidence="2" type="ORF">LTLLF_197180</name>
</gene>
<comment type="caution">
    <text evidence="2">The sequence shown here is derived from an EMBL/GenBank/DDBJ whole genome shotgun (WGS) entry which is preliminary data.</text>
</comment>